<dbReference type="eggNOG" id="ENOG502Z7UD">
    <property type="taxonomic scope" value="Bacteria"/>
</dbReference>
<accession>R8W1N6</accession>
<dbReference type="InterPro" id="IPR047729">
    <property type="entry name" value="Sce7726-like"/>
</dbReference>
<evidence type="ECO:0000313" key="2">
    <source>
        <dbReference type="Proteomes" id="UP000013981"/>
    </source>
</evidence>
<dbReference type="NCBIfam" id="NF033832">
    <property type="entry name" value="sce7726_fam"/>
    <property type="match status" value="1"/>
</dbReference>
<dbReference type="PATRIC" id="fig|1203606.4.peg.1765"/>
<sequence length="286" mass="33274">MPENNLILNRFFTQNVFLDMLRSSSSNNVTYGAVIKRFINDPENLENGTLISEIYHFMSKSYRNEYFYQNTLLNKLLLGRHSINTTTALTQIPISKSKADFILINGKAVVYEIKTELDTFDRLETQLRDYYKGFNHVCVVTSEGQYERARTILDDTPVGIYVLTSKNTISAKLRKEPVENNSSLDHTTIFKILHKQEFERILLEYYGKLPETSQAFYYGECLNQFSNIPILDAYAMSLKQLKCRNRIETSTLAQIPYELKSLFYFANPSKSEMEKLREFLKQKYGG</sequence>
<keyword evidence="2" id="KW-1185">Reference proteome</keyword>
<evidence type="ECO:0000313" key="1">
    <source>
        <dbReference type="EMBL" id="EOQ38773.1"/>
    </source>
</evidence>
<comment type="caution">
    <text evidence="1">The sequence shown here is derived from an EMBL/GenBank/DDBJ whole genome shotgun (WGS) entry which is preliminary data.</text>
</comment>
<dbReference type="AlphaFoldDB" id="R8W1N6"/>
<reference evidence="1 2" key="1">
    <citation type="submission" date="2013-01" db="EMBL/GenBank/DDBJ databases">
        <title>The Genome Sequence of Butyricicoccus pullicaecorum 1.2.</title>
        <authorList>
            <consortium name="The Broad Institute Genome Sequencing Platform"/>
            <person name="Earl A."/>
            <person name="Ward D."/>
            <person name="Feldgarden M."/>
            <person name="Gevers D."/>
            <person name="Van Immerseel F."/>
            <person name="Eeckhaut V."/>
            <person name="Walker B."/>
            <person name="Young S.K."/>
            <person name="Zeng Q."/>
            <person name="Gargeya S."/>
            <person name="Fitzgerald M."/>
            <person name="Haas B."/>
            <person name="Abouelleil A."/>
            <person name="Alvarado L."/>
            <person name="Arachchi H.M."/>
            <person name="Berlin A.M."/>
            <person name="Chapman S.B."/>
            <person name="Dewar J."/>
            <person name="Goldberg J."/>
            <person name="Griggs A."/>
            <person name="Gujja S."/>
            <person name="Hansen M."/>
            <person name="Howarth C."/>
            <person name="Imamovic A."/>
            <person name="Larimer J."/>
            <person name="McCowan C."/>
            <person name="Murphy C."/>
            <person name="Neiman D."/>
            <person name="Pearson M."/>
            <person name="Priest M."/>
            <person name="Roberts A."/>
            <person name="Saif S."/>
            <person name="Shea T."/>
            <person name="Sisk P."/>
            <person name="Sykes S."/>
            <person name="Wortman J."/>
            <person name="Nusbaum C."/>
            <person name="Birren B."/>
        </authorList>
    </citation>
    <scope>NUCLEOTIDE SEQUENCE [LARGE SCALE GENOMIC DNA]</scope>
    <source>
        <strain evidence="1 2">1.2</strain>
    </source>
</reference>
<evidence type="ECO:0008006" key="3">
    <source>
        <dbReference type="Google" id="ProtNLM"/>
    </source>
</evidence>
<name>R8W1N6_9FIRM</name>
<dbReference type="HOGENOM" id="CLU_069076_1_0_9"/>
<dbReference type="Proteomes" id="UP000013981">
    <property type="component" value="Unassembled WGS sequence"/>
</dbReference>
<proteinExistence type="predicted"/>
<gene>
    <name evidence="1" type="ORF">HMPREF1526_01814</name>
</gene>
<dbReference type="RefSeq" id="WP_016147950.1">
    <property type="nucleotide sequence ID" value="NZ_KB976103.1"/>
</dbReference>
<dbReference type="EMBL" id="AQOB01000004">
    <property type="protein sequence ID" value="EOQ38773.1"/>
    <property type="molecule type" value="Genomic_DNA"/>
</dbReference>
<organism evidence="1 2">
    <name type="scientific">Butyricicoccus pullicaecorum 1.2</name>
    <dbReference type="NCBI Taxonomy" id="1203606"/>
    <lineage>
        <taxon>Bacteria</taxon>
        <taxon>Bacillati</taxon>
        <taxon>Bacillota</taxon>
        <taxon>Clostridia</taxon>
        <taxon>Eubacteriales</taxon>
        <taxon>Butyricicoccaceae</taxon>
        <taxon>Butyricicoccus</taxon>
    </lineage>
</organism>
<protein>
    <recommendedName>
        <fullName evidence="3">Sce7726 family protein</fullName>
    </recommendedName>
</protein>